<organism evidence="3 4">
    <name type="scientific">Woeseia oceani</name>
    <dbReference type="NCBI Taxonomy" id="1548547"/>
    <lineage>
        <taxon>Bacteria</taxon>
        <taxon>Pseudomonadati</taxon>
        <taxon>Pseudomonadota</taxon>
        <taxon>Gammaproteobacteria</taxon>
        <taxon>Woeseiales</taxon>
        <taxon>Woeseiaceae</taxon>
        <taxon>Woeseia</taxon>
    </lineage>
</organism>
<dbReference type="InterPro" id="IPR026634">
    <property type="entry name" value="TPST-like"/>
</dbReference>
<dbReference type="EMBL" id="CP016268">
    <property type="protein sequence ID" value="ANO52503.1"/>
    <property type="molecule type" value="Genomic_DNA"/>
</dbReference>
<dbReference type="Pfam" id="PF13174">
    <property type="entry name" value="TPR_6"/>
    <property type="match status" value="1"/>
</dbReference>
<keyword evidence="4" id="KW-1185">Reference proteome</keyword>
<dbReference type="PANTHER" id="PTHR12788:SF10">
    <property type="entry name" value="PROTEIN-TYROSINE SULFOTRANSFERASE"/>
    <property type="match status" value="1"/>
</dbReference>
<keyword evidence="1" id="KW-0808">Transferase</keyword>
<gene>
    <name evidence="3" type="ORF">BA177_16105</name>
</gene>
<evidence type="ECO:0000256" key="1">
    <source>
        <dbReference type="ARBA" id="ARBA00022679"/>
    </source>
</evidence>
<dbReference type="Proteomes" id="UP000092695">
    <property type="component" value="Chromosome"/>
</dbReference>
<dbReference type="InterPro" id="IPR027417">
    <property type="entry name" value="P-loop_NTPase"/>
</dbReference>
<dbReference type="SMART" id="SM00028">
    <property type="entry name" value="TPR"/>
    <property type="match status" value="7"/>
</dbReference>
<proteinExistence type="predicted"/>
<dbReference type="RefSeq" id="WP_068617884.1">
    <property type="nucleotide sequence ID" value="NZ_CP016268.1"/>
</dbReference>
<keyword evidence="2" id="KW-0802">TPR repeat</keyword>
<dbReference type="InterPro" id="IPR011990">
    <property type="entry name" value="TPR-like_helical_dom_sf"/>
</dbReference>
<feature type="repeat" description="TPR" evidence="2">
    <location>
        <begin position="281"/>
        <end position="314"/>
    </location>
</feature>
<dbReference type="PANTHER" id="PTHR12788">
    <property type="entry name" value="PROTEIN-TYROSINE SULFOTRANSFERASE 2"/>
    <property type="match status" value="1"/>
</dbReference>
<evidence type="ECO:0008006" key="5">
    <source>
        <dbReference type="Google" id="ProtNLM"/>
    </source>
</evidence>
<dbReference type="Gene3D" id="3.40.50.300">
    <property type="entry name" value="P-loop containing nucleotide triphosphate hydrolases"/>
    <property type="match status" value="1"/>
</dbReference>
<accession>A0A193LJ78</accession>
<feature type="repeat" description="TPR" evidence="2">
    <location>
        <begin position="247"/>
        <end position="280"/>
    </location>
</feature>
<feature type="repeat" description="TPR" evidence="2">
    <location>
        <begin position="79"/>
        <end position="112"/>
    </location>
</feature>
<dbReference type="OrthoDB" id="9815894at2"/>
<evidence type="ECO:0000256" key="2">
    <source>
        <dbReference type="PROSITE-ProRule" id="PRU00339"/>
    </source>
</evidence>
<dbReference type="STRING" id="1548547.BA177_16105"/>
<name>A0A193LJ78_9GAMM</name>
<dbReference type="Gene3D" id="1.25.40.10">
    <property type="entry name" value="Tetratricopeptide repeat domain"/>
    <property type="match status" value="2"/>
</dbReference>
<dbReference type="Pfam" id="PF14559">
    <property type="entry name" value="TPR_19"/>
    <property type="match status" value="1"/>
</dbReference>
<dbReference type="SUPFAM" id="SSF48452">
    <property type="entry name" value="TPR-like"/>
    <property type="match status" value="2"/>
</dbReference>
<dbReference type="SUPFAM" id="SSF52540">
    <property type="entry name" value="P-loop containing nucleoside triphosphate hydrolases"/>
    <property type="match status" value="1"/>
</dbReference>
<dbReference type="Pfam" id="PF13469">
    <property type="entry name" value="Sulfotransfer_3"/>
    <property type="match status" value="1"/>
</dbReference>
<sequence>MPSATPNPVNDLPAALRLAVDTLQRNPQEALVQAEQIASAHPGSVAALKIKGVSLRLLGEPLKALEVIEPICAQEQESADLLHELGLCLGAAGRGDEAIAVLQRAVTLDETHAGAWRTLGDQFSAANNKSAAESAYERHLALSSRHPELVEAARFLRAGNIPKAEQLTRDVLKKDPVDVVAIRMLATIGIRIGQFDDACKLLERCLQLAPGFHMARQNYALALFRRNELDEALEQVNKLLIAEPNNPNYLILKGTILVRRGDHEPALELYERILKDYPNQSAVHMNYGHTLKSVGRLDEGIRAYRKSIELSPSAGEAYWSLANLKTFRFSDDDIHAMEAQISKDGDPVEQAHLSFALGKAYEDRKEYDAAFNAYHRGNAVRGEQQRFDPKINVVNTARQIRTLTREFFAEREGWGSLAADPIFIVGLPRAGSTLLEQILASHSQVEGTAELPDIIGISRVLGEKSRKNPASYYPEILAKLDRQKVQELGDGYISSTSVQRHGTPFFIDKMPNNFQHIGLIHLILPNAKIIDARRHPMAGCFSCYKQLFARGQTFTYDLTTLGRYYRDYVSLMDHWDAVLPGRVHRVQYEDMVADSEQQIRNLLDYCGLPFEEQCLQFYKTERVVRTPSSEQVRQPIYKDGLEQWRHFEQHLEPLKAALGPVLERYPID</sequence>
<dbReference type="InterPro" id="IPR019734">
    <property type="entry name" value="TPR_rpt"/>
</dbReference>
<evidence type="ECO:0000313" key="4">
    <source>
        <dbReference type="Proteomes" id="UP000092695"/>
    </source>
</evidence>
<dbReference type="PROSITE" id="PS50005">
    <property type="entry name" value="TPR"/>
    <property type="match status" value="3"/>
</dbReference>
<dbReference type="GO" id="GO:0008476">
    <property type="term" value="F:protein-tyrosine sulfotransferase activity"/>
    <property type="evidence" value="ECO:0007669"/>
    <property type="project" value="InterPro"/>
</dbReference>
<evidence type="ECO:0000313" key="3">
    <source>
        <dbReference type="EMBL" id="ANO52503.1"/>
    </source>
</evidence>
<dbReference type="Pfam" id="PF13181">
    <property type="entry name" value="TPR_8"/>
    <property type="match status" value="2"/>
</dbReference>
<dbReference type="KEGG" id="woc:BA177_16105"/>
<dbReference type="AlphaFoldDB" id="A0A193LJ78"/>
<protein>
    <recommendedName>
        <fullName evidence="5">Sulfotransferase</fullName>
    </recommendedName>
</protein>
<reference evidence="3 4" key="1">
    <citation type="submission" date="2016-06" db="EMBL/GenBank/DDBJ databases">
        <title>Complete genome sequence of a deep-branching marine Gamma Proteobacterium Woeseia oceani type strain XK5.</title>
        <authorList>
            <person name="Mu D."/>
            <person name="Du Z."/>
        </authorList>
    </citation>
    <scope>NUCLEOTIDE SEQUENCE [LARGE SCALE GENOMIC DNA]</scope>
    <source>
        <strain evidence="3 4">XK5</strain>
    </source>
</reference>